<keyword evidence="2" id="KW-1185">Reference proteome</keyword>
<dbReference type="AlphaFoldDB" id="A0A4C1WVE6"/>
<evidence type="ECO:0000313" key="1">
    <source>
        <dbReference type="EMBL" id="GBP54024.1"/>
    </source>
</evidence>
<dbReference type="Proteomes" id="UP000299102">
    <property type="component" value="Unassembled WGS sequence"/>
</dbReference>
<proteinExistence type="predicted"/>
<dbReference type="EMBL" id="BGZK01000637">
    <property type="protein sequence ID" value="GBP54024.1"/>
    <property type="molecule type" value="Genomic_DNA"/>
</dbReference>
<name>A0A4C1WVE6_EUMVA</name>
<accession>A0A4C1WVE6</accession>
<evidence type="ECO:0000313" key="2">
    <source>
        <dbReference type="Proteomes" id="UP000299102"/>
    </source>
</evidence>
<organism evidence="1 2">
    <name type="scientific">Eumeta variegata</name>
    <name type="common">Bagworm moth</name>
    <name type="synonym">Eumeta japonica</name>
    <dbReference type="NCBI Taxonomy" id="151549"/>
    <lineage>
        <taxon>Eukaryota</taxon>
        <taxon>Metazoa</taxon>
        <taxon>Ecdysozoa</taxon>
        <taxon>Arthropoda</taxon>
        <taxon>Hexapoda</taxon>
        <taxon>Insecta</taxon>
        <taxon>Pterygota</taxon>
        <taxon>Neoptera</taxon>
        <taxon>Endopterygota</taxon>
        <taxon>Lepidoptera</taxon>
        <taxon>Glossata</taxon>
        <taxon>Ditrysia</taxon>
        <taxon>Tineoidea</taxon>
        <taxon>Psychidae</taxon>
        <taxon>Oiketicinae</taxon>
        <taxon>Eumeta</taxon>
    </lineage>
</organism>
<protein>
    <submittedName>
        <fullName evidence="1">Uncharacterized protein</fullName>
    </submittedName>
</protein>
<gene>
    <name evidence="1" type="ORF">EVAR_36907_1</name>
</gene>
<comment type="caution">
    <text evidence="1">The sequence shown here is derived from an EMBL/GenBank/DDBJ whole genome shotgun (WGS) entry which is preliminary data.</text>
</comment>
<reference evidence="1 2" key="1">
    <citation type="journal article" date="2019" name="Commun. Biol.">
        <title>The bagworm genome reveals a unique fibroin gene that provides high tensile strength.</title>
        <authorList>
            <person name="Kono N."/>
            <person name="Nakamura H."/>
            <person name="Ohtoshi R."/>
            <person name="Tomita M."/>
            <person name="Numata K."/>
            <person name="Arakawa K."/>
        </authorList>
    </citation>
    <scope>NUCLEOTIDE SEQUENCE [LARGE SCALE GENOMIC DNA]</scope>
</reference>
<sequence length="101" mass="11087">MIVVTKAVTMFWYDRSIMSLKHVAESPFTTRGVRQAAAEGAAALTMVGFMRRSPINRPSRTLSARTPSPRYSYNLSFAALPVITVRMSLFRASLCSSAVGI</sequence>